<proteinExistence type="predicted"/>
<keyword evidence="2" id="KW-1185">Reference proteome</keyword>
<name>A0A0L6VA71_9BASI</name>
<dbReference type="AlphaFoldDB" id="A0A0L6VA71"/>
<organism evidence="1 2">
    <name type="scientific">Puccinia sorghi</name>
    <dbReference type="NCBI Taxonomy" id="27349"/>
    <lineage>
        <taxon>Eukaryota</taxon>
        <taxon>Fungi</taxon>
        <taxon>Dikarya</taxon>
        <taxon>Basidiomycota</taxon>
        <taxon>Pucciniomycotina</taxon>
        <taxon>Pucciniomycetes</taxon>
        <taxon>Pucciniales</taxon>
        <taxon>Pucciniaceae</taxon>
        <taxon>Puccinia</taxon>
    </lineage>
</organism>
<comment type="caution">
    <text evidence="1">The sequence shown here is derived from an EMBL/GenBank/DDBJ whole genome shotgun (WGS) entry which is preliminary data.</text>
</comment>
<gene>
    <name evidence="1" type="ORF">VP01_2098g1</name>
</gene>
<dbReference type="OrthoDB" id="2430314at2759"/>
<dbReference type="VEuPathDB" id="FungiDB:VP01_2098g1"/>
<accession>A0A0L6VA71</accession>
<reference evidence="1 2" key="1">
    <citation type="submission" date="2015-08" db="EMBL/GenBank/DDBJ databases">
        <title>Next Generation Sequencing and Analysis of the Genome of Puccinia sorghi L Schw, the Causal Agent of Maize Common Rust.</title>
        <authorList>
            <person name="Rochi L."/>
            <person name="Burguener G."/>
            <person name="Darino M."/>
            <person name="Turjanski A."/>
            <person name="Kreff E."/>
            <person name="Dieguez M.J."/>
            <person name="Sacco F."/>
        </authorList>
    </citation>
    <scope>NUCLEOTIDE SEQUENCE [LARGE SCALE GENOMIC DNA]</scope>
    <source>
        <strain evidence="1 2">RO10H11247</strain>
    </source>
</reference>
<sequence>MAITTMITRRGQVSLFSTITNSETTLYPIVNRYLILLTLDHDNSYVFSNMQIAQQPEKFFDQNQFLLADSAYTVL</sequence>
<evidence type="ECO:0000313" key="1">
    <source>
        <dbReference type="EMBL" id="KNZ57691.1"/>
    </source>
</evidence>
<dbReference type="EMBL" id="LAVV01006946">
    <property type="protein sequence ID" value="KNZ57691.1"/>
    <property type="molecule type" value="Genomic_DNA"/>
</dbReference>
<dbReference type="Proteomes" id="UP000037035">
    <property type="component" value="Unassembled WGS sequence"/>
</dbReference>
<evidence type="ECO:0000313" key="2">
    <source>
        <dbReference type="Proteomes" id="UP000037035"/>
    </source>
</evidence>
<evidence type="ECO:0008006" key="3">
    <source>
        <dbReference type="Google" id="ProtNLM"/>
    </source>
</evidence>
<protein>
    <recommendedName>
        <fullName evidence="3">DDE Tnp4 domain-containing protein</fullName>
    </recommendedName>
</protein>